<dbReference type="CDD" id="cd03425">
    <property type="entry name" value="NUDIX_MutT_NudA_like"/>
    <property type="match status" value="1"/>
</dbReference>
<keyword evidence="3" id="KW-0515">Mutator protein</keyword>
<accession>A0A9D1MNJ0</accession>
<comment type="cofactor">
    <cofactor evidence="1">
        <name>Mg(2+)</name>
        <dbReference type="ChEBI" id="CHEBI:18420"/>
    </cofactor>
</comment>
<evidence type="ECO:0000256" key="7">
    <source>
        <dbReference type="ARBA" id="ARBA00022801"/>
    </source>
</evidence>
<reference evidence="13" key="2">
    <citation type="journal article" date="2021" name="PeerJ">
        <title>Extensive microbial diversity within the chicken gut microbiome revealed by metagenomics and culture.</title>
        <authorList>
            <person name="Gilroy R."/>
            <person name="Ravi A."/>
            <person name="Getino M."/>
            <person name="Pursley I."/>
            <person name="Horton D.L."/>
            <person name="Alikhan N.F."/>
            <person name="Baker D."/>
            <person name="Gharbi K."/>
            <person name="Hall N."/>
            <person name="Watson M."/>
            <person name="Adriaenssens E.M."/>
            <person name="Foster-Nyarko E."/>
            <person name="Jarju S."/>
            <person name="Secka A."/>
            <person name="Antonio M."/>
            <person name="Oren A."/>
            <person name="Chaudhuri R.R."/>
            <person name="La Ragione R."/>
            <person name="Hildebrand F."/>
            <person name="Pallen M.J."/>
        </authorList>
    </citation>
    <scope>NUCLEOTIDE SEQUENCE</scope>
    <source>
        <strain evidence="13">CHK160-1198</strain>
    </source>
</reference>
<sequence>MKVLEVVAGIVCCGDEILCLQRGNSKYNYIAYKYEFPGGKIEQNELPKEALRRELSEELALDISIENMSFFQEVSYTYPDFAVHLLAYTCFVTDKNLEIKEHSNFCWLTKDQLDQLDWLAGDWPLIEKLRGTLYTEKNLFCCMGRCRF</sequence>
<dbReference type="GO" id="GO:0044716">
    <property type="term" value="F:8-oxo-GDP phosphatase activity"/>
    <property type="evidence" value="ECO:0007669"/>
    <property type="project" value="TreeGrafter"/>
</dbReference>
<dbReference type="GO" id="GO:0046872">
    <property type="term" value="F:metal ion binding"/>
    <property type="evidence" value="ECO:0007669"/>
    <property type="project" value="UniProtKB-KW"/>
</dbReference>
<keyword evidence="7" id="KW-0378">Hydrolase</keyword>
<evidence type="ECO:0000256" key="1">
    <source>
        <dbReference type="ARBA" id="ARBA00001946"/>
    </source>
</evidence>
<dbReference type="GO" id="GO:0006281">
    <property type="term" value="P:DNA repair"/>
    <property type="evidence" value="ECO:0007669"/>
    <property type="project" value="UniProtKB-KW"/>
</dbReference>
<dbReference type="GO" id="GO:0008413">
    <property type="term" value="F:8-oxo-7,8-dihydroguanosine triphosphate pyrophosphatase activity"/>
    <property type="evidence" value="ECO:0007669"/>
    <property type="project" value="TreeGrafter"/>
</dbReference>
<reference evidence="13" key="1">
    <citation type="submission" date="2020-10" db="EMBL/GenBank/DDBJ databases">
        <authorList>
            <person name="Gilroy R."/>
        </authorList>
    </citation>
    <scope>NUCLEOTIDE SEQUENCE</scope>
    <source>
        <strain evidence="13">CHK160-1198</strain>
    </source>
</reference>
<keyword evidence="8" id="KW-0460">Magnesium</keyword>
<keyword evidence="9" id="KW-0234">DNA repair</keyword>
<name>A0A9D1MNJ0_9FIRM</name>
<evidence type="ECO:0000256" key="5">
    <source>
        <dbReference type="ARBA" id="ARBA00022723"/>
    </source>
</evidence>
<evidence type="ECO:0000256" key="6">
    <source>
        <dbReference type="ARBA" id="ARBA00022763"/>
    </source>
</evidence>
<dbReference type="InterPro" id="IPR000086">
    <property type="entry name" value="NUDIX_hydrolase_dom"/>
</dbReference>
<dbReference type="PANTHER" id="PTHR47707:SF1">
    <property type="entry name" value="NUDIX HYDROLASE FAMILY PROTEIN"/>
    <property type="match status" value="1"/>
</dbReference>
<dbReference type="PROSITE" id="PS51462">
    <property type="entry name" value="NUDIX"/>
    <property type="match status" value="1"/>
</dbReference>
<evidence type="ECO:0000256" key="3">
    <source>
        <dbReference type="ARBA" id="ARBA00022457"/>
    </source>
</evidence>
<evidence type="ECO:0000256" key="4">
    <source>
        <dbReference type="ARBA" id="ARBA00022705"/>
    </source>
</evidence>
<dbReference type="SUPFAM" id="SSF55811">
    <property type="entry name" value="Nudix"/>
    <property type="match status" value="1"/>
</dbReference>
<dbReference type="GO" id="GO:0044715">
    <property type="term" value="F:8-oxo-dGDP phosphatase activity"/>
    <property type="evidence" value="ECO:0007669"/>
    <property type="project" value="TreeGrafter"/>
</dbReference>
<dbReference type="EMBL" id="DVNI01000010">
    <property type="protein sequence ID" value="HIU63564.1"/>
    <property type="molecule type" value="Genomic_DNA"/>
</dbReference>
<evidence type="ECO:0000313" key="14">
    <source>
        <dbReference type="Proteomes" id="UP000824099"/>
    </source>
</evidence>
<evidence type="ECO:0000313" key="13">
    <source>
        <dbReference type="EMBL" id="HIU63564.1"/>
    </source>
</evidence>
<keyword evidence="4" id="KW-0235">DNA replication</keyword>
<organism evidence="13 14">
    <name type="scientific">Candidatus Avacidaminococcus intestinavium</name>
    <dbReference type="NCBI Taxonomy" id="2840684"/>
    <lineage>
        <taxon>Bacteria</taxon>
        <taxon>Bacillati</taxon>
        <taxon>Bacillota</taxon>
        <taxon>Negativicutes</taxon>
        <taxon>Acidaminococcales</taxon>
        <taxon>Acidaminococcaceae</taxon>
        <taxon>Acidaminococcaceae incertae sedis</taxon>
        <taxon>Candidatus Avacidaminococcus</taxon>
    </lineage>
</organism>
<dbReference type="InterPro" id="IPR015797">
    <property type="entry name" value="NUDIX_hydrolase-like_dom_sf"/>
</dbReference>
<dbReference type="EC" id="3.6.1.55" evidence="11"/>
<proteinExistence type="inferred from homology"/>
<keyword evidence="6" id="KW-0227">DNA damage</keyword>
<evidence type="ECO:0000256" key="2">
    <source>
        <dbReference type="ARBA" id="ARBA00005582"/>
    </source>
</evidence>
<dbReference type="GO" id="GO:0006260">
    <property type="term" value="P:DNA replication"/>
    <property type="evidence" value="ECO:0007669"/>
    <property type="project" value="UniProtKB-KW"/>
</dbReference>
<dbReference type="Gene3D" id="3.90.79.10">
    <property type="entry name" value="Nucleoside Triphosphate Pyrophosphohydrolase"/>
    <property type="match status" value="1"/>
</dbReference>
<evidence type="ECO:0000256" key="8">
    <source>
        <dbReference type="ARBA" id="ARBA00022842"/>
    </source>
</evidence>
<comment type="catalytic activity">
    <reaction evidence="10">
        <text>8-oxo-dGTP + H2O = 8-oxo-dGMP + diphosphate + H(+)</text>
        <dbReference type="Rhea" id="RHEA:31575"/>
        <dbReference type="ChEBI" id="CHEBI:15377"/>
        <dbReference type="ChEBI" id="CHEBI:15378"/>
        <dbReference type="ChEBI" id="CHEBI:33019"/>
        <dbReference type="ChEBI" id="CHEBI:63224"/>
        <dbReference type="ChEBI" id="CHEBI:77896"/>
        <dbReference type="EC" id="3.6.1.55"/>
    </reaction>
</comment>
<comment type="caution">
    <text evidence="13">The sequence shown here is derived from an EMBL/GenBank/DDBJ whole genome shotgun (WGS) entry which is preliminary data.</text>
</comment>
<evidence type="ECO:0000259" key="12">
    <source>
        <dbReference type="PROSITE" id="PS51462"/>
    </source>
</evidence>
<dbReference type="Pfam" id="PF00293">
    <property type="entry name" value="NUDIX"/>
    <property type="match status" value="1"/>
</dbReference>
<protein>
    <recommendedName>
        <fullName evidence="11">8-oxo-dGTP diphosphatase</fullName>
        <ecNumber evidence="11">3.6.1.55</ecNumber>
    </recommendedName>
</protein>
<evidence type="ECO:0000256" key="10">
    <source>
        <dbReference type="ARBA" id="ARBA00035861"/>
    </source>
</evidence>
<evidence type="ECO:0000256" key="11">
    <source>
        <dbReference type="ARBA" id="ARBA00038905"/>
    </source>
</evidence>
<comment type="similarity">
    <text evidence="2">Belongs to the Nudix hydrolase family.</text>
</comment>
<feature type="domain" description="Nudix hydrolase" evidence="12">
    <location>
        <begin position="1"/>
        <end position="130"/>
    </location>
</feature>
<dbReference type="PANTHER" id="PTHR47707">
    <property type="entry name" value="8-OXO-DGTP DIPHOSPHATASE"/>
    <property type="match status" value="1"/>
</dbReference>
<gene>
    <name evidence="13" type="ORF">IAB06_00800</name>
</gene>
<dbReference type="GO" id="GO:0035539">
    <property type="term" value="F:8-oxo-7,8-dihydrodeoxyguanosine triphosphate pyrophosphatase activity"/>
    <property type="evidence" value="ECO:0007669"/>
    <property type="project" value="UniProtKB-EC"/>
</dbReference>
<keyword evidence="5" id="KW-0479">Metal-binding</keyword>
<dbReference type="InterPro" id="IPR047127">
    <property type="entry name" value="MutT-like"/>
</dbReference>
<dbReference type="AlphaFoldDB" id="A0A9D1MNJ0"/>
<evidence type="ECO:0000256" key="9">
    <source>
        <dbReference type="ARBA" id="ARBA00023204"/>
    </source>
</evidence>
<dbReference type="Proteomes" id="UP000824099">
    <property type="component" value="Unassembled WGS sequence"/>
</dbReference>